<organism evidence="1 2">
    <name type="scientific">Candidatus Finniella inopinata</name>
    <dbReference type="NCBI Taxonomy" id="1696036"/>
    <lineage>
        <taxon>Bacteria</taxon>
        <taxon>Pseudomonadati</taxon>
        <taxon>Pseudomonadota</taxon>
        <taxon>Alphaproteobacteria</taxon>
        <taxon>Holosporales</taxon>
        <taxon>Candidatus Paracaedibacteraceae</taxon>
        <taxon>Candidatus Finniella</taxon>
    </lineage>
</organism>
<dbReference type="OrthoDB" id="8479041at2"/>
<dbReference type="RefSeq" id="WP_130153520.1">
    <property type="nucleotide sequence ID" value="NZ_SCFB01000004.1"/>
</dbReference>
<dbReference type="SUPFAM" id="SSF54001">
    <property type="entry name" value="Cysteine proteinases"/>
    <property type="match status" value="1"/>
</dbReference>
<dbReference type="Gene3D" id="3.90.1720.10">
    <property type="entry name" value="endopeptidase domain like (from Nostoc punctiforme)"/>
    <property type="match status" value="1"/>
</dbReference>
<sequence>MMTRPSKAIEKYLHSTYSHIGIILKRLEDNQLLCFESTGSTSQVLSGIFPQVQINPLATSLMQQSLSKAVTRDFIFDKQPTSDDVQKFVQKYLGINYEENIVSILKSKSRSNKTGDDSSLFCSELVALMLQQLGYLSTELPADNYTPRDFSEISENVKLIGATLGKEVLIFKPDGRQCFCQIL</sequence>
<evidence type="ECO:0000313" key="2">
    <source>
        <dbReference type="Proteomes" id="UP000293550"/>
    </source>
</evidence>
<comment type="caution">
    <text evidence="1">The sequence shown here is derived from an EMBL/GenBank/DDBJ whole genome shotgun (WGS) entry which is preliminary data.</text>
</comment>
<keyword evidence="2" id="KW-1185">Reference proteome</keyword>
<dbReference type="AlphaFoldDB" id="A0A4Q7DI17"/>
<reference evidence="1 2" key="1">
    <citation type="submission" date="2018-10" db="EMBL/GenBank/DDBJ databases">
        <title>An updated phylogeny of the Alphaproteobacteria reveals that the parasitic Rickettsiales and Holosporales have independent origins.</title>
        <authorList>
            <person name="Munoz-Gomez S.A."/>
            <person name="Hess S."/>
            <person name="Burger G."/>
            <person name="Lang B.F."/>
            <person name="Susko E."/>
            <person name="Slamovits C.H."/>
            <person name="Roger A.J."/>
        </authorList>
    </citation>
    <scope>NUCLEOTIDE SEQUENCE [LARGE SCALE GENOMIC DNA]</scope>
    <source>
        <strain evidence="1">HOLO01</strain>
    </source>
</reference>
<evidence type="ECO:0000313" key="1">
    <source>
        <dbReference type="EMBL" id="RZI46413.1"/>
    </source>
</evidence>
<accession>A0A4Q7DI17</accession>
<gene>
    <name evidence="1" type="ORF">EQU50_02135</name>
</gene>
<protein>
    <submittedName>
        <fullName evidence="1">Uncharacterized protein</fullName>
    </submittedName>
</protein>
<dbReference type="Proteomes" id="UP000293550">
    <property type="component" value="Unassembled WGS sequence"/>
</dbReference>
<dbReference type="PANTHER" id="PTHR47112:SF1">
    <property type="entry name" value="PX DOMAIN-CONTAINING PROTEIN"/>
    <property type="match status" value="1"/>
</dbReference>
<dbReference type="InterPro" id="IPR038765">
    <property type="entry name" value="Papain-like_cys_pep_sf"/>
</dbReference>
<name>A0A4Q7DI17_9PROT</name>
<dbReference type="PANTHER" id="PTHR47112">
    <property type="entry name" value="PX DOMAIN-CONTAINING PROTEIN"/>
    <property type="match status" value="1"/>
</dbReference>
<proteinExistence type="predicted"/>
<dbReference type="EMBL" id="SCFB01000004">
    <property type="protein sequence ID" value="RZI46413.1"/>
    <property type="molecule type" value="Genomic_DNA"/>
</dbReference>